<dbReference type="Proteomes" id="UP000305451">
    <property type="component" value="Unassembled WGS sequence"/>
</dbReference>
<proteinExistence type="predicted"/>
<feature type="chain" id="PRO_5020642602" evidence="1">
    <location>
        <begin position="23"/>
        <end position="157"/>
    </location>
</feature>
<sequence>MKSLVLTGAALAALGFTGAASAECYAINAESEATPLDGYSLETESNREGLMAPPPVGEDTVGLLCDRATIVPLENDFEILRHSLPLYIRTTGDGDTVRMLSLGYEDGNYVVQMPQGELQGDEREQIIAALEGFNEGEAAINAYLAAQEAEANGETPQ</sequence>
<feature type="signal peptide" evidence="1">
    <location>
        <begin position="1"/>
        <end position="22"/>
    </location>
</feature>
<comment type="caution">
    <text evidence="2">The sequence shown here is derived from an EMBL/GenBank/DDBJ whole genome shotgun (WGS) entry which is preliminary data.</text>
</comment>
<dbReference type="RefSeq" id="WP_135945683.1">
    <property type="nucleotide sequence ID" value="NZ_BMEI01000003.1"/>
</dbReference>
<evidence type="ECO:0000313" key="3">
    <source>
        <dbReference type="Proteomes" id="UP000305451"/>
    </source>
</evidence>
<evidence type="ECO:0000256" key="1">
    <source>
        <dbReference type="SAM" id="SignalP"/>
    </source>
</evidence>
<keyword evidence="1" id="KW-0732">Signal</keyword>
<accession>A0A4V3RZ19</accession>
<dbReference type="AlphaFoldDB" id="A0A4V3RZ19"/>
<dbReference type="EMBL" id="SRXV01000003">
    <property type="protein sequence ID" value="TGY92549.1"/>
    <property type="molecule type" value="Genomic_DNA"/>
</dbReference>
<evidence type="ECO:0000313" key="2">
    <source>
        <dbReference type="EMBL" id="TGY92549.1"/>
    </source>
</evidence>
<gene>
    <name evidence="2" type="ORF">E5162_13025</name>
</gene>
<protein>
    <submittedName>
        <fullName evidence="2">Uncharacterized protein</fullName>
    </submittedName>
</protein>
<name>A0A4V3RZ19_9PROT</name>
<keyword evidence="3" id="KW-1185">Reference proteome</keyword>
<organism evidence="2 3">
    <name type="scientific">Marinicauda pacifica</name>
    <dbReference type="NCBI Taxonomy" id="1133559"/>
    <lineage>
        <taxon>Bacteria</taxon>
        <taxon>Pseudomonadati</taxon>
        <taxon>Pseudomonadota</taxon>
        <taxon>Alphaproteobacteria</taxon>
        <taxon>Maricaulales</taxon>
        <taxon>Maricaulaceae</taxon>
        <taxon>Marinicauda</taxon>
    </lineage>
</organism>
<dbReference type="OrthoDB" id="7629887at2"/>
<reference evidence="2 3" key="1">
    <citation type="journal article" date="2013" name="Int. J. Syst. Evol. Microbiol.">
        <title>Marinicauda pacifica gen. nov., sp. nov., a prosthecate alphaproteobacterium of the family Hyphomonadaceae isolated from deep seawater.</title>
        <authorList>
            <person name="Zhang X.Y."/>
            <person name="Li G.W."/>
            <person name="Wang C.S."/>
            <person name="Zhang Y.J."/>
            <person name="Xu X.W."/>
            <person name="Li H."/>
            <person name="Liu A."/>
            <person name="Liu C."/>
            <person name="Xie B.B."/>
            <person name="Qin Q.L."/>
            <person name="Xu Z."/>
            <person name="Chen X.L."/>
            <person name="Zhou B.C."/>
            <person name="Zhang Y.Z."/>
        </authorList>
    </citation>
    <scope>NUCLEOTIDE SEQUENCE [LARGE SCALE GENOMIC DNA]</scope>
    <source>
        <strain evidence="2 3">P-1 km-3</strain>
    </source>
</reference>